<feature type="non-terminal residue" evidence="2">
    <location>
        <position position="87"/>
    </location>
</feature>
<sequence length="87" mass="9866">ARSDQPPRPLCRACAADLPWSRQQCRRCALPLPLDGQVCGECLRRPPAYEQAIAPWRYAFPLDSLINRFKHQAAWPLGRLLGELLAE</sequence>
<dbReference type="EMBL" id="QORE01003975">
    <property type="protein sequence ID" value="RCI65060.1"/>
    <property type="molecule type" value="Genomic_DNA"/>
</dbReference>
<protein>
    <submittedName>
        <fullName evidence="2">ComF family protein</fullName>
    </submittedName>
</protein>
<gene>
    <name evidence="2" type="ORF">DT376_44400</name>
</gene>
<name>A0A367LTR6_PSEAI</name>
<dbReference type="InterPro" id="IPR029057">
    <property type="entry name" value="PRTase-like"/>
</dbReference>
<feature type="non-terminal residue" evidence="2">
    <location>
        <position position="1"/>
    </location>
</feature>
<evidence type="ECO:0000313" key="2">
    <source>
        <dbReference type="EMBL" id="RCI65060.1"/>
    </source>
</evidence>
<dbReference type="PANTHER" id="PTHR47505:SF1">
    <property type="entry name" value="DNA UTILIZATION PROTEIN YHGH"/>
    <property type="match status" value="1"/>
</dbReference>
<dbReference type="PANTHER" id="PTHR47505">
    <property type="entry name" value="DNA UTILIZATION PROTEIN YHGH"/>
    <property type="match status" value="1"/>
</dbReference>
<dbReference type="InterPro" id="IPR044005">
    <property type="entry name" value="DZR_2"/>
</dbReference>
<dbReference type="Pfam" id="PF18912">
    <property type="entry name" value="DZR_2"/>
    <property type="match status" value="1"/>
</dbReference>
<organism evidence="2 3">
    <name type="scientific">Pseudomonas aeruginosa</name>
    <dbReference type="NCBI Taxonomy" id="287"/>
    <lineage>
        <taxon>Bacteria</taxon>
        <taxon>Pseudomonadati</taxon>
        <taxon>Pseudomonadota</taxon>
        <taxon>Gammaproteobacteria</taxon>
        <taxon>Pseudomonadales</taxon>
        <taxon>Pseudomonadaceae</taxon>
        <taxon>Pseudomonas</taxon>
    </lineage>
</organism>
<evidence type="ECO:0000259" key="1">
    <source>
        <dbReference type="Pfam" id="PF18912"/>
    </source>
</evidence>
<accession>A0A367LTR6</accession>
<dbReference type="InterPro" id="IPR051910">
    <property type="entry name" value="ComF/GntX_DNA_util-trans"/>
</dbReference>
<dbReference type="Proteomes" id="UP000253594">
    <property type="component" value="Unassembled WGS sequence"/>
</dbReference>
<proteinExistence type="predicted"/>
<reference evidence="2 3" key="1">
    <citation type="submission" date="2018-07" db="EMBL/GenBank/DDBJ databases">
        <title>Mechanisms of high-level aminoglycoside resistance among Gram-negative pathogens in Brazil.</title>
        <authorList>
            <person name="Ballaben A.S."/>
            <person name="Darini A.L.C."/>
            <person name="Doi Y."/>
        </authorList>
    </citation>
    <scope>NUCLEOTIDE SEQUENCE [LARGE SCALE GENOMIC DNA]</scope>
    <source>
        <strain evidence="2 3">B2-305</strain>
    </source>
</reference>
<dbReference type="SUPFAM" id="SSF53271">
    <property type="entry name" value="PRTase-like"/>
    <property type="match status" value="1"/>
</dbReference>
<dbReference type="AlphaFoldDB" id="A0A367LTR6"/>
<evidence type="ECO:0000313" key="3">
    <source>
        <dbReference type="Proteomes" id="UP000253594"/>
    </source>
</evidence>
<feature type="domain" description="Double zinc ribbon" evidence="1">
    <location>
        <begin position="6"/>
        <end position="43"/>
    </location>
</feature>
<comment type="caution">
    <text evidence="2">The sequence shown here is derived from an EMBL/GenBank/DDBJ whole genome shotgun (WGS) entry which is preliminary data.</text>
</comment>